<dbReference type="GO" id="GO:0061649">
    <property type="term" value="F:ubiquitin-modified histone reader activity"/>
    <property type="evidence" value="ECO:0007669"/>
    <property type="project" value="Ensembl"/>
</dbReference>
<dbReference type="PANTHER" id="PTHR15932:SF2">
    <property type="entry name" value="BRCA1-A COMPLEX SUBUNIT RAP80"/>
    <property type="match status" value="1"/>
</dbReference>
<dbReference type="InterPro" id="IPR003903">
    <property type="entry name" value="UIM_dom"/>
</dbReference>
<evidence type="ECO:0000256" key="1">
    <source>
        <dbReference type="ARBA" id="ARBA00004123"/>
    </source>
</evidence>
<dbReference type="GO" id="GO:0045739">
    <property type="term" value="P:positive regulation of DNA repair"/>
    <property type="evidence" value="ECO:0007669"/>
    <property type="project" value="Ensembl"/>
</dbReference>
<evidence type="ECO:0000256" key="4">
    <source>
        <dbReference type="ARBA" id="ARBA00022723"/>
    </source>
</evidence>
<evidence type="ECO:0000313" key="17">
    <source>
        <dbReference type="Ensembl" id="ENSRNOP00000073299.1"/>
    </source>
</evidence>
<dbReference type="Pfam" id="PF18282">
    <property type="entry name" value="RAP80_UIM"/>
    <property type="match status" value="1"/>
</dbReference>
<dbReference type="GeneTree" id="ENSGT00390000007635"/>
<evidence type="ECO:0000256" key="8">
    <source>
        <dbReference type="ARBA" id="ARBA00022833"/>
    </source>
</evidence>
<dbReference type="GO" id="GO:0140861">
    <property type="term" value="P:DNA repair-dependent chromatin remodeling"/>
    <property type="evidence" value="ECO:0007669"/>
    <property type="project" value="Ensembl"/>
</dbReference>
<dbReference type="GO" id="GO:0045892">
    <property type="term" value="P:negative regulation of DNA-templated transcription"/>
    <property type="evidence" value="ECO:0007669"/>
    <property type="project" value="Ensembl"/>
</dbReference>
<name>A0A0G2K556_RAT</name>
<keyword evidence="9" id="KW-0156">Chromatin regulator</keyword>
<dbReference type="OrthoDB" id="7536094at2759"/>
<dbReference type="GO" id="GO:0042393">
    <property type="term" value="F:histone binding"/>
    <property type="evidence" value="ECO:0007669"/>
    <property type="project" value="Ensembl"/>
</dbReference>
<keyword evidence="20" id="KW-1267">Proteomics identification</keyword>
<evidence type="ECO:0000313" key="19">
    <source>
        <dbReference type="RGD" id="1307009"/>
    </source>
</evidence>
<dbReference type="RGD" id="1307009">
    <property type="gene designation" value="Uimc1"/>
</dbReference>
<comment type="subcellular location">
    <subcellularLocation>
        <location evidence="1">Nucleus</location>
    </subcellularLocation>
</comment>
<dbReference type="SMR" id="A0A0G2K556"/>
<feature type="region of interest" description="Disordered" evidence="15">
    <location>
        <begin position="143"/>
        <end position="232"/>
    </location>
</feature>
<evidence type="ECO:0007829" key="21">
    <source>
        <dbReference type="PubMed" id="22673903"/>
    </source>
</evidence>
<sequence>MTGCVSETGETRMLVTSEMELGKRMPRRKKKIKEASEGQNLEKKDLETTSSVSIKKKRRLEDLFIVISDSDGEETKEENGLQKMKTKQSNRSKCLAKRKIAQMSEEEQFALALKMSEQEAKEVNNQEEKEEELLRKAIAESLNSRWSSDASAARPRPLSTGPSSHPHQDSTKDSGTTEGIWQLAPPSLCKGSQISQGNEAEEGKEPWDHSENPEEEPLSGSSGSQDQSSRPVFENEKVKCFDRCTGHLAEHTQCGKPQESTGSGCAFPKAVQGRGDTSRQCLPTPADTKGLQDIGGTVHYYWGVPFCPAGVDPDQYTSVILCQLEVYQKSLKMAQRQLVKKRGFGEPVLPRPPFLIQNECGQEEQTSEKHEGLSEDVRAGAREERQGSGASVWHSETKDSQKSPITSLKQRLLLEEEPTTGRGQSSQGLFVEETSEEVLKSSEGDDAVPASQSIAVLTSKRDLVLMPEASTEEVTVCPETQLSSFEPLDLNGEDSVDGREIPTELGMTVSNRQVDNREAGKDSRPPAVSASARVSCPLCNQDFPPTKIEQHAMYCTGLMEPETVLTRRRREAKKKSDGRTAAQPALDISRKEKCYLCKSLVPLGEYQCHVETCLQLANVDRENGTEGMRRPRVCAPVEGKPKQRLRKSKEKGHSQGRLLSLLEQSEHRTTGVERTPKCSEAGAFRMPSPDVEEAGCSRERQSSLSKLNLNESPIKSFVPVSEATNCLVDFKGQFAFRSQTKSGRGRRRKS</sequence>
<reference evidence="17" key="2">
    <citation type="submission" date="2024-01" db="EMBL/GenBank/DDBJ databases">
        <title>GRCr8: a new rat reference genome assembly contstructed from accurate long reads and long range scaffolding.</title>
        <authorList>
            <person name="Doris P.A."/>
            <person name="Kalbfleisch T."/>
            <person name="Li K."/>
            <person name="Howe K."/>
            <person name="Wood J."/>
        </authorList>
    </citation>
    <scope>NUCLEOTIDE SEQUENCE [LARGE SCALE GENOMIC DNA]</scope>
    <source>
        <strain evidence="17">Brown Norway</strain>
    </source>
</reference>
<feature type="region of interest" description="Disordered" evidence="15">
    <location>
        <begin position="117"/>
        <end position="136"/>
    </location>
</feature>
<evidence type="ECO:0000259" key="16">
    <source>
        <dbReference type="PROSITE" id="PS51908"/>
    </source>
</evidence>
<dbReference type="GO" id="GO:0016604">
    <property type="term" value="C:nuclear body"/>
    <property type="evidence" value="ECO:0007669"/>
    <property type="project" value="Ensembl"/>
</dbReference>
<feature type="compositionally biased region" description="Basic and acidic residues" evidence="15">
    <location>
        <begin position="201"/>
        <end position="212"/>
    </location>
</feature>
<reference evidence="21" key="1">
    <citation type="journal article" date="2012" name="Nat. Commun.">
        <title>Quantitative maps of protein phosphorylation sites across 14 different rat organs and tissues.</title>
        <authorList>
            <person name="Lundby A."/>
            <person name="Secher A."/>
            <person name="Lage K."/>
            <person name="Nordsborg N.B."/>
            <person name="Dmytriyev A."/>
            <person name="Lundby C."/>
            <person name="Olsen J.V."/>
        </authorList>
    </citation>
    <scope>IDENTIFICATION BY MASS SPECTROMETRY [LARGE SCALE ANALYSIS]</scope>
</reference>
<keyword evidence="18" id="KW-1185">Reference proteome</keyword>
<evidence type="ECO:0000256" key="7">
    <source>
        <dbReference type="ARBA" id="ARBA00022771"/>
    </source>
</evidence>
<dbReference type="GO" id="GO:0008270">
    <property type="term" value="F:zinc ion binding"/>
    <property type="evidence" value="ECO:0007669"/>
    <property type="project" value="UniProtKB-KW"/>
</dbReference>
<dbReference type="GO" id="GO:0070531">
    <property type="term" value="C:BRCA1-A complex"/>
    <property type="evidence" value="ECO:0007669"/>
    <property type="project" value="Ensembl"/>
</dbReference>
<dbReference type="GO" id="GO:0010212">
    <property type="term" value="P:response to ionizing radiation"/>
    <property type="evidence" value="ECO:0007669"/>
    <property type="project" value="Ensembl"/>
</dbReference>
<dbReference type="ExpressionAtlas" id="A0A0G2K556">
    <property type="expression patterns" value="baseline and differential"/>
</dbReference>
<dbReference type="GO" id="GO:0007095">
    <property type="term" value="P:mitotic G2 DNA damage checkpoint signaling"/>
    <property type="evidence" value="ECO:0007669"/>
    <property type="project" value="Ensembl"/>
</dbReference>
<evidence type="ECO:0007829" key="20">
    <source>
        <dbReference type="PeptideAtlas" id="A0A0G2K556"/>
    </source>
</evidence>
<feature type="region of interest" description="Disordered" evidence="15">
    <location>
        <begin position="380"/>
        <end position="435"/>
    </location>
</feature>
<feature type="compositionally biased region" description="Basic and acidic residues" evidence="15">
    <location>
        <begin position="664"/>
        <end position="677"/>
    </location>
</feature>
<dbReference type="GO" id="GO:0070530">
    <property type="term" value="F:K63-linked polyubiquitin modification-dependent protein binding"/>
    <property type="evidence" value="ECO:0007669"/>
    <property type="project" value="Ensembl"/>
</dbReference>
<evidence type="ECO:0000256" key="15">
    <source>
        <dbReference type="SAM" id="MobiDB-lite"/>
    </source>
</evidence>
<dbReference type="Proteomes" id="UP000002494">
    <property type="component" value="Chromosome 17"/>
</dbReference>
<proteinExistence type="evidence at protein level"/>
<evidence type="ECO:0000256" key="2">
    <source>
        <dbReference type="ARBA" id="ARBA00006465"/>
    </source>
</evidence>
<feature type="compositionally biased region" description="Low complexity" evidence="15">
    <location>
        <begin position="218"/>
        <end position="229"/>
    </location>
</feature>
<organism evidence="17 18">
    <name type="scientific">Rattus norvegicus</name>
    <name type="common">Rat</name>
    <dbReference type="NCBI Taxonomy" id="10116"/>
    <lineage>
        <taxon>Eukaryota</taxon>
        <taxon>Metazoa</taxon>
        <taxon>Chordata</taxon>
        <taxon>Craniata</taxon>
        <taxon>Vertebrata</taxon>
        <taxon>Euteleostomi</taxon>
        <taxon>Mammalia</taxon>
        <taxon>Eutheria</taxon>
        <taxon>Euarchontoglires</taxon>
        <taxon>Glires</taxon>
        <taxon>Rodentia</taxon>
        <taxon>Myomorpha</taxon>
        <taxon>Muroidea</taxon>
        <taxon>Muridae</taxon>
        <taxon>Murinae</taxon>
        <taxon>Rattus</taxon>
    </lineage>
</organism>
<keyword evidence="7 14" id="KW-0863">Zinc-finger</keyword>
<feature type="region of interest" description="Disordered" evidence="15">
    <location>
        <begin position="23"/>
        <end position="52"/>
    </location>
</feature>
<keyword evidence="4" id="KW-0479">Metal-binding</keyword>
<feature type="region of interest" description="Disordered" evidence="15">
    <location>
        <begin position="71"/>
        <end position="93"/>
    </location>
</feature>
<feature type="region of interest" description="Disordered" evidence="15">
    <location>
        <begin position="635"/>
        <end position="699"/>
    </location>
</feature>
<reference evidence="17" key="4">
    <citation type="submission" date="2025-09" db="UniProtKB">
        <authorList>
            <consortium name="Ensembl"/>
        </authorList>
    </citation>
    <scope>IDENTIFICATION</scope>
    <source>
        <strain evidence="17">Brown Norway</strain>
    </source>
</reference>
<evidence type="ECO:0000256" key="11">
    <source>
        <dbReference type="ARBA" id="ARBA00023242"/>
    </source>
</evidence>
<accession>A0A0G2K556</accession>
<dbReference type="InterPro" id="IPR038868">
    <property type="entry name" value="RAP80"/>
</dbReference>
<dbReference type="PANTHER" id="PTHR15932">
    <property type="entry name" value="UBIQUITIN INTERACTION MOTIF-CONTAINING PROTEIN 1"/>
    <property type="match status" value="1"/>
</dbReference>
<feature type="compositionally biased region" description="Basic residues" evidence="15">
    <location>
        <begin position="84"/>
        <end position="93"/>
    </location>
</feature>
<gene>
    <name evidence="17 19" type="primary">Uimc1</name>
</gene>
<dbReference type="AlphaFoldDB" id="A0A0G2K556"/>
<dbReference type="Gene3D" id="6.10.250.1800">
    <property type="match status" value="1"/>
</dbReference>
<dbReference type="SMART" id="SM00726">
    <property type="entry name" value="UIM"/>
    <property type="match status" value="2"/>
</dbReference>
<keyword evidence="10 14" id="KW-0234">DNA repair</keyword>
<reference evidence="17" key="3">
    <citation type="submission" date="2025-08" db="UniProtKB">
        <authorList>
            <consortium name="Ensembl"/>
        </authorList>
    </citation>
    <scope>IDENTIFICATION</scope>
    <source>
        <strain evidence="17">Brown Norway</strain>
    </source>
</reference>
<dbReference type="OMA" id="PCTGHSV"/>
<dbReference type="RefSeq" id="XP_038951398.1">
    <property type="nucleotide sequence ID" value="XM_039095470.2"/>
</dbReference>
<dbReference type="Bgee" id="ENSRNOG00000016891">
    <property type="expression patterns" value="Expressed in ovary and 20 other cell types or tissues"/>
</dbReference>
<dbReference type="GO" id="GO:0006302">
    <property type="term" value="P:double-strand break repair"/>
    <property type="evidence" value="ECO:0007669"/>
    <property type="project" value="Ensembl"/>
</dbReference>
<comment type="similarity">
    <text evidence="2">Belongs to the RAP80 family.</text>
</comment>
<dbReference type="CTD" id="51720"/>
<dbReference type="PROSITE" id="PS50330">
    <property type="entry name" value="UIM"/>
    <property type="match status" value="1"/>
</dbReference>
<dbReference type="InterPro" id="IPR006642">
    <property type="entry name" value="Rad18_UBZ4"/>
</dbReference>
<evidence type="ECO:0000256" key="13">
    <source>
        <dbReference type="ARBA" id="ARBA00031558"/>
    </source>
</evidence>
<evidence type="ECO:0000256" key="5">
    <source>
        <dbReference type="ARBA" id="ARBA00022737"/>
    </source>
</evidence>
<dbReference type="InterPro" id="IPR040714">
    <property type="entry name" value="RAP80_UIM"/>
</dbReference>
<evidence type="ECO:0000256" key="10">
    <source>
        <dbReference type="ARBA" id="ARBA00023204"/>
    </source>
</evidence>
<protein>
    <recommendedName>
        <fullName evidence="3">BRCA1-A complex subunit RAP80</fullName>
    </recommendedName>
    <alternativeName>
        <fullName evidence="13">Receptor-associated protein 80</fullName>
    </alternativeName>
    <alternativeName>
        <fullName evidence="12">Ubiquitin interaction motif-containing protein 1</fullName>
    </alternativeName>
</protein>
<evidence type="ECO:0000256" key="12">
    <source>
        <dbReference type="ARBA" id="ARBA00029973"/>
    </source>
</evidence>
<feature type="compositionally biased region" description="Basic and acidic residues" evidence="15">
    <location>
        <begin position="33"/>
        <end position="47"/>
    </location>
</feature>
<dbReference type="GeneID" id="290997"/>
<keyword evidence="6 14" id="KW-0227">DNA damage</keyword>
<evidence type="ECO:0000256" key="6">
    <source>
        <dbReference type="ARBA" id="ARBA00022763"/>
    </source>
</evidence>
<evidence type="ECO:0000313" key="18">
    <source>
        <dbReference type="Proteomes" id="UP000002494"/>
    </source>
</evidence>
<dbReference type="PROSITE" id="PS51908">
    <property type="entry name" value="ZF_UBZ4"/>
    <property type="match status" value="1"/>
</dbReference>
<evidence type="ECO:0000256" key="9">
    <source>
        <dbReference type="ARBA" id="ARBA00022853"/>
    </source>
</evidence>
<keyword evidence="11" id="KW-0539">Nucleus</keyword>
<dbReference type="GO" id="GO:0003677">
    <property type="term" value="F:DNA binding"/>
    <property type="evidence" value="ECO:0007669"/>
    <property type="project" value="InterPro"/>
</dbReference>
<dbReference type="GO" id="GO:0035861">
    <property type="term" value="C:site of double-strand break"/>
    <property type="evidence" value="ECO:0007669"/>
    <property type="project" value="Ensembl"/>
</dbReference>
<dbReference type="Ensembl" id="ENSRNOT00000091200.3">
    <property type="protein sequence ID" value="ENSRNOP00000073299.1"/>
    <property type="gene ID" value="ENSRNOG00000016891.9"/>
</dbReference>
<evidence type="ECO:0000256" key="14">
    <source>
        <dbReference type="PROSITE-ProRule" id="PRU01256"/>
    </source>
</evidence>
<dbReference type="CDD" id="cd20912">
    <property type="entry name" value="AIR_RAP80-like"/>
    <property type="match status" value="1"/>
</dbReference>
<keyword evidence="5" id="KW-0677">Repeat</keyword>
<feature type="domain" description="UBZ4-type" evidence="16">
    <location>
        <begin position="533"/>
        <end position="560"/>
    </location>
</feature>
<evidence type="ECO:0000256" key="3">
    <source>
        <dbReference type="ARBA" id="ARBA00021660"/>
    </source>
</evidence>
<keyword evidence="8" id="KW-0862">Zinc</keyword>